<comment type="caution">
    <text evidence="1">The sequence shown here is derived from an EMBL/GenBank/DDBJ whole genome shotgun (WGS) entry which is preliminary data.</text>
</comment>
<dbReference type="EMBL" id="LAZR01027843">
    <property type="protein sequence ID" value="KKL64443.1"/>
    <property type="molecule type" value="Genomic_DNA"/>
</dbReference>
<organism evidence="1">
    <name type="scientific">marine sediment metagenome</name>
    <dbReference type="NCBI Taxonomy" id="412755"/>
    <lineage>
        <taxon>unclassified sequences</taxon>
        <taxon>metagenomes</taxon>
        <taxon>ecological metagenomes</taxon>
    </lineage>
</organism>
<protein>
    <submittedName>
        <fullName evidence="1">Uncharacterized protein</fullName>
    </submittedName>
</protein>
<gene>
    <name evidence="1" type="ORF">LCGC14_2164970</name>
</gene>
<name>A0A0F9DRK9_9ZZZZ</name>
<reference evidence="1" key="1">
    <citation type="journal article" date="2015" name="Nature">
        <title>Complex archaea that bridge the gap between prokaryotes and eukaryotes.</title>
        <authorList>
            <person name="Spang A."/>
            <person name="Saw J.H."/>
            <person name="Jorgensen S.L."/>
            <person name="Zaremba-Niedzwiedzka K."/>
            <person name="Martijn J."/>
            <person name="Lind A.E."/>
            <person name="van Eijk R."/>
            <person name="Schleper C."/>
            <person name="Guy L."/>
            <person name="Ettema T.J."/>
        </authorList>
    </citation>
    <scope>NUCLEOTIDE SEQUENCE</scope>
</reference>
<feature type="non-terminal residue" evidence="1">
    <location>
        <position position="128"/>
    </location>
</feature>
<accession>A0A0F9DRK9</accession>
<dbReference type="AlphaFoldDB" id="A0A0F9DRK9"/>
<evidence type="ECO:0000313" key="1">
    <source>
        <dbReference type="EMBL" id="KKL64443.1"/>
    </source>
</evidence>
<sequence length="128" mass="14892">MMFLQDPSLLEFQQALQDATNNNNLKTIFSVDSIPKDSQMRTILDIHPYDPLLEVFSDFFRDLQRGKHLEPYRFLSDYYLITLDGSEYFSSEKIHCGNCLTKKTKGDGINYHHQILQPAIVYPGMKKV</sequence>
<proteinExistence type="predicted"/>